<dbReference type="SMART" id="SM00895">
    <property type="entry name" value="FCD"/>
    <property type="match status" value="1"/>
</dbReference>
<dbReference type="Proteomes" id="UP000199662">
    <property type="component" value="Unassembled WGS sequence"/>
</dbReference>
<dbReference type="STRING" id="84035.SAMN05660742_11156"/>
<dbReference type="GO" id="GO:0003700">
    <property type="term" value="F:DNA-binding transcription factor activity"/>
    <property type="evidence" value="ECO:0007669"/>
    <property type="project" value="InterPro"/>
</dbReference>
<dbReference type="SUPFAM" id="SSF46785">
    <property type="entry name" value="Winged helix' DNA-binding domain"/>
    <property type="match status" value="1"/>
</dbReference>
<reference evidence="5 6" key="1">
    <citation type="submission" date="2016-10" db="EMBL/GenBank/DDBJ databases">
        <authorList>
            <person name="de Groot N.N."/>
        </authorList>
    </citation>
    <scope>NUCLEOTIDE SEQUENCE [LARGE SCALE GENOMIC DNA]</scope>
    <source>
        <strain evidence="5 6">DSM 2179</strain>
    </source>
</reference>
<dbReference type="InterPro" id="IPR008920">
    <property type="entry name" value="TF_FadR/GntR_C"/>
</dbReference>
<keyword evidence="3" id="KW-0804">Transcription</keyword>
<evidence type="ECO:0000256" key="3">
    <source>
        <dbReference type="ARBA" id="ARBA00023163"/>
    </source>
</evidence>
<dbReference type="Pfam" id="PF00392">
    <property type="entry name" value="GntR"/>
    <property type="match status" value="1"/>
</dbReference>
<evidence type="ECO:0000256" key="2">
    <source>
        <dbReference type="ARBA" id="ARBA00023125"/>
    </source>
</evidence>
<organism evidence="5 6">
    <name type="scientific">Propionispira arboris</name>
    <dbReference type="NCBI Taxonomy" id="84035"/>
    <lineage>
        <taxon>Bacteria</taxon>
        <taxon>Bacillati</taxon>
        <taxon>Bacillota</taxon>
        <taxon>Negativicutes</taxon>
        <taxon>Selenomonadales</taxon>
        <taxon>Selenomonadaceae</taxon>
        <taxon>Propionispira</taxon>
    </lineage>
</organism>
<dbReference type="InterPro" id="IPR000524">
    <property type="entry name" value="Tscrpt_reg_HTH_GntR"/>
</dbReference>
<dbReference type="PANTHER" id="PTHR43537">
    <property type="entry name" value="TRANSCRIPTIONAL REGULATOR, GNTR FAMILY"/>
    <property type="match status" value="1"/>
</dbReference>
<evidence type="ECO:0000259" key="4">
    <source>
        <dbReference type="PROSITE" id="PS50949"/>
    </source>
</evidence>
<dbReference type="InterPro" id="IPR011711">
    <property type="entry name" value="GntR_C"/>
</dbReference>
<dbReference type="AlphaFoldDB" id="A0A1H7A175"/>
<dbReference type="PANTHER" id="PTHR43537:SF5">
    <property type="entry name" value="UXU OPERON TRANSCRIPTIONAL REGULATOR"/>
    <property type="match status" value="1"/>
</dbReference>
<dbReference type="CDD" id="cd07377">
    <property type="entry name" value="WHTH_GntR"/>
    <property type="match status" value="1"/>
</dbReference>
<sequence>MAEKKNPTRVEKTSEEIIRFIISNKMLPGNQLPTEEEFLTWFEVSRGTLREAVKLLVARNILEIRQGAGTFISHKKGIPEDPLGLNFIYDDHRLALDMLEVRLMFEPHTAELAAVNATAQQRKEIAESPRNIESLIRRGEPYADADCRFHQMIAEASGNRVIGQLMYILHSSVSKNIEITLDTLRDKNTVFYHHKIARAINEGNVISAHWFMATHLNLLREFVIDKMEADGLETNKRHSPL</sequence>
<evidence type="ECO:0000313" key="6">
    <source>
        <dbReference type="Proteomes" id="UP000199662"/>
    </source>
</evidence>
<gene>
    <name evidence="5" type="ORF">SAMN05660742_11156</name>
</gene>
<evidence type="ECO:0000256" key="1">
    <source>
        <dbReference type="ARBA" id="ARBA00023015"/>
    </source>
</evidence>
<dbReference type="InterPro" id="IPR036390">
    <property type="entry name" value="WH_DNA-bd_sf"/>
</dbReference>
<dbReference type="Pfam" id="PF07729">
    <property type="entry name" value="FCD"/>
    <property type="match status" value="1"/>
</dbReference>
<dbReference type="Gene3D" id="1.20.120.530">
    <property type="entry name" value="GntR ligand-binding domain-like"/>
    <property type="match status" value="1"/>
</dbReference>
<keyword evidence="1" id="KW-0805">Transcription regulation</keyword>
<dbReference type="Gene3D" id="1.10.10.10">
    <property type="entry name" value="Winged helix-like DNA-binding domain superfamily/Winged helix DNA-binding domain"/>
    <property type="match status" value="1"/>
</dbReference>
<feature type="domain" description="HTH gntR-type" evidence="4">
    <location>
        <begin position="7"/>
        <end position="75"/>
    </location>
</feature>
<dbReference type="PROSITE" id="PS50949">
    <property type="entry name" value="HTH_GNTR"/>
    <property type="match status" value="1"/>
</dbReference>
<keyword evidence="2 5" id="KW-0238">DNA-binding</keyword>
<dbReference type="PRINTS" id="PR00035">
    <property type="entry name" value="HTHGNTR"/>
</dbReference>
<dbReference type="EMBL" id="FNZK01000011">
    <property type="protein sequence ID" value="SEJ59453.1"/>
    <property type="molecule type" value="Genomic_DNA"/>
</dbReference>
<name>A0A1H7A175_9FIRM</name>
<accession>A0A1H7A175</accession>
<dbReference type="InterPro" id="IPR036388">
    <property type="entry name" value="WH-like_DNA-bd_sf"/>
</dbReference>
<dbReference type="GO" id="GO:0003677">
    <property type="term" value="F:DNA binding"/>
    <property type="evidence" value="ECO:0007669"/>
    <property type="project" value="UniProtKB-KW"/>
</dbReference>
<protein>
    <submittedName>
        <fullName evidence="5">DNA-binding transcriptional regulator, FadR family</fullName>
    </submittedName>
</protein>
<keyword evidence="6" id="KW-1185">Reference proteome</keyword>
<dbReference type="SMART" id="SM00345">
    <property type="entry name" value="HTH_GNTR"/>
    <property type="match status" value="1"/>
</dbReference>
<dbReference type="SUPFAM" id="SSF48008">
    <property type="entry name" value="GntR ligand-binding domain-like"/>
    <property type="match status" value="1"/>
</dbReference>
<evidence type="ECO:0000313" key="5">
    <source>
        <dbReference type="EMBL" id="SEJ59453.1"/>
    </source>
</evidence>
<proteinExistence type="predicted"/>
<dbReference type="RefSeq" id="WP_091831848.1">
    <property type="nucleotide sequence ID" value="NZ_FNZK01000011.1"/>
</dbReference>